<sequence precursor="true">MIISPLASVLFHCSALLAAAVLPVRVTTLTGHTVTGDLTTVNEAFITIEQADGVKEFSYDALAAVTPLVIDEGLTGPAMRATLRSGSVIAAQDFSMSGSELTIEPRRQKPLKVPVAEVASIRFRPSAVTTDAQWLGITEAESRGDVMVILRPGDKLDPISGVVEGLASGEVIFDLDGDKINAPLARLEGIVFGGTASDSPSAKIQVTDVYGSTWQVMSLAPSATGEPLRLRLTDSITHELPLKHLKSMSWGTGEQLLAREASAESSYQPYVGTALPSKTLAAWFEPQSEQDDLVISGGAAVEYRLGSEYQTLAGAVRRESQVASAGQVIVRISLDGKVAWEEKLTNPEQLGFQIPLDDAKRVRIEIDPADDGDVGDLVRIIRPRLLK</sequence>
<accession>A0A5C6A523</accession>
<keyword evidence="1" id="KW-0732">Signal</keyword>
<feature type="domain" description="Glycosyl hydrolase family 98 putative carbohydrate-binding module" evidence="2">
    <location>
        <begin position="297"/>
        <end position="383"/>
    </location>
</feature>
<protein>
    <submittedName>
        <fullName evidence="3">NPCBM/NEW2 domain protein</fullName>
    </submittedName>
</protein>
<dbReference type="Gene3D" id="2.60.120.1060">
    <property type="entry name" value="NPCBM/NEW2 domain"/>
    <property type="match status" value="1"/>
</dbReference>
<proteinExistence type="predicted"/>
<dbReference type="InterPro" id="IPR038637">
    <property type="entry name" value="NPCBM_sf"/>
</dbReference>
<evidence type="ECO:0000313" key="3">
    <source>
        <dbReference type="EMBL" id="TWT94398.1"/>
    </source>
</evidence>
<evidence type="ECO:0000313" key="4">
    <source>
        <dbReference type="Proteomes" id="UP000320176"/>
    </source>
</evidence>
<organism evidence="3 4">
    <name type="scientific">Stieleria varia</name>
    <dbReference type="NCBI Taxonomy" id="2528005"/>
    <lineage>
        <taxon>Bacteria</taxon>
        <taxon>Pseudomonadati</taxon>
        <taxon>Planctomycetota</taxon>
        <taxon>Planctomycetia</taxon>
        <taxon>Pirellulales</taxon>
        <taxon>Pirellulaceae</taxon>
        <taxon>Stieleria</taxon>
    </lineage>
</organism>
<feature type="chain" id="PRO_5023000972" evidence="1">
    <location>
        <begin position="19"/>
        <end position="387"/>
    </location>
</feature>
<feature type="signal peptide" evidence="1">
    <location>
        <begin position="1"/>
        <end position="18"/>
    </location>
</feature>
<evidence type="ECO:0000256" key="1">
    <source>
        <dbReference type="SAM" id="SignalP"/>
    </source>
</evidence>
<reference evidence="3 4" key="1">
    <citation type="submission" date="2019-02" db="EMBL/GenBank/DDBJ databases">
        <title>Deep-cultivation of Planctomycetes and their phenomic and genomic characterization uncovers novel biology.</title>
        <authorList>
            <person name="Wiegand S."/>
            <person name="Jogler M."/>
            <person name="Boedeker C."/>
            <person name="Pinto D."/>
            <person name="Vollmers J."/>
            <person name="Rivas-Marin E."/>
            <person name="Kohn T."/>
            <person name="Peeters S.H."/>
            <person name="Heuer A."/>
            <person name="Rast P."/>
            <person name="Oberbeckmann S."/>
            <person name="Bunk B."/>
            <person name="Jeske O."/>
            <person name="Meyerdierks A."/>
            <person name="Storesund J.E."/>
            <person name="Kallscheuer N."/>
            <person name="Luecker S."/>
            <person name="Lage O.M."/>
            <person name="Pohl T."/>
            <person name="Merkel B.J."/>
            <person name="Hornburger P."/>
            <person name="Mueller R.-W."/>
            <person name="Bruemmer F."/>
            <person name="Labrenz M."/>
            <person name="Spormann A.M."/>
            <person name="Op Den Camp H."/>
            <person name="Overmann J."/>
            <person name="Amann R."/>
            <person name="Jetten M.S.M."/>
            <person name="Mascher T."/>
            <person name="Medema M.H."/>
            <person name="Devos D.P."/>
            <person name="Kaster A.-K."/>
            <person name="Ovreas L."/>
            <person name="Rohde M."/>
            <person name="Galperin M.Y."/>
            <person name="Jogler C."/>
        </authorList>
    </citation>
    <scope>NUCLEOTIDE SEQUENCE [LARGE SCALE GENOMIC DNA]</scope>
    <source>
        <strain evidence="3 4">Pla52n</strain>
    </source>
</reference>
<keyword evidence="4" id="KW-1185">Reference proteome</keyword>
<dbReference type="OrthoDB" id="262784at2"/>
<dbReference type="Proteomes" id="UP000320176">
    <property type="component" value="Unassembled WGS sequence"/>
</dbReference>
<gene>
    <name evidence="3" type="ORF">Pla52n_52190</name>
</gene>
<dbReference type="RefSeq" id="WP_146522272.1">
    <property type="nucleotide sequence ID" value="NZ_CP151726.1"/>
</dbReference>
<name>A0A5C6A523_9BACT</name>
<dbReference type="Pfam" id="PF08305">
    <property type="entry name" value="NPCBM"/>
    <property type="match status" value="1"/>
</dbReference>
<comment type="caution">
    <text evidence="3">The sequence shown here is derived from an EMBL/GenBank/DDBJ whole genome shotgun (WGS) entry which is preliminary data.</text>
</comment>
<dbReference type="AlphaFoldDB" id="A0A5C6A523"/>
<dbReference type="InterPro" id="IPR008979">
    <property type="entry name" value="Galactose-bd-like_sf"/>
</dbReference>
<dbReference type="InterPro" id="IPR013222">
    <property type="entry name" value="Glyco_hyd_98_carb-bd"/>
</dbReference>
<evidence type="ECO:0000259" key="2">
    <source>
        <dbReference type="Pfam" id="PF08305"/>
    </source>
</evidence>
<dbReference type="SUPFAM" id="SSF49785">
    <property type="entry name" value="Galactose-binding domain-like"/>
    <property type="match status" value="1"/>
</dbReference>
<dbReference type="EMBL" id="SJPN01000007">
    <property type="protein sequence ID" value="TWT94398.1"/>
    <property type="molecule type" value="Genomic_DNA"/>
</dbReference>